<dbReference type="InterPro" id="IPR015393">
    <property type="entry name" value="DUF1972"/>
</dbReference>
<proteinExistence type="predicted"/>
<dbReference type="GO" id="GO:0016757">
    <property type="term" value="F:glycosyltransferase activity"/>
    <property type="evidence" value="ECO:0007669"/>
    <property type="project" value="TreeGrafter"/>
</dbReference>
<dbReference type="AlphaFoldDB" id="R6P4U2"/>
<sequence length="387" mass="44763">MRHVFLIGSNGIPASYGGFETFVEQLTAHRKDQQIFYHVSCLSEKKGEFEYNHARCFQIKVPKLGPAKVIYYDTASLGECCRYIKHHKLADAVVYMLGCGVGPVFGHYKRKLHRLGAKLMINPDGLEWKRDKWSPLVRRYLKWSEKRMVKHSDLVICDSRKIEEYIKTEYSAYEPNTTFIAYGADLSKSTLTAEAPEAQKWFAEKKVMPNEYYLAVGRFVPENNFQTMLTEFMSSTTRRDFVLITDVKQNQFYEILKEKTGFDQDPRIKFVGTVYDQNLLKFIREHAYGYIHGHEVGGTNPSLLEALASTKMNLLLGVGFNREVGGQGALYWEKKAGSLSKLIGDCDSMSEDDRQEFERKAKERITSYYNWDHIARIYEKCFKGELL</sequence>
<evidence type="ECO:0000259" key="1">
    <source>
        <dbReference type="Pfam" id="PF09314"/>
    </source>
</evidence>
<organism evidence="2 3">
    <name type="scientific">[Clostridium] leptum CAG:27</name>
    <dbReference type="NCBI Taxonomy" id="1263068"/>
    <lineage>
        <taxon>Bacteria</taxon>
        <taxon>Bacillati</taxon>
        <taxon>Bacillota</taxon>
        <taxon>Clostridia</taxon>
        <taxon>Eubacteriales</taxon>
        <taxon>Oscillospiraceae</taxon>
        <taxon>Oscillospiraceae incertae sedis</taxon>
    </lineage>
</organism>
<dbReference type="PANTHER" id="PTHR46401">
    <property type="entry name" value="GLYCOSYLTRANSFERASE WBBK-RELATED"/>
    <property type="match status" value="1"/>
</dbReference>
<dbReference type="NCBIfam" id="NF046071">
    <property type="entry name" value="B1-4RhmsylTfaseCps2T"/>
    <property type="match status" value="1"/>
</dbReference>
<dbReference type="PANTHER" id="PTHR46401:SF8">
    <property type="entry name" value="BLL6006 PROTEIN"/>
    <property type="match status" value="1"/>
</dbReference>
<dbReference type="Gene3D" id="3.40.50.2000">
    <property type="entry name" value="Glycogen Phosphorylase B"/>
    <property type="match status" value="2"/>
</dbReference>
<accession>R6P4U2</accession>
<dbReference type="SUPFAM" id="SSF53756">
    <property type="entry name" value="UDP-Glycosyltransferase/glycogen phosphorylase"/>
    <property type="match status" value="1"/>
</dbReference>
<dbReference type="Proteomes" id="UP000018168">
    <property type="component" value="Unassembled WGS sequence"/>
</dbReference>
<name>R6P4U2_9FIRM</name>
<feature type="domain" description="DUF1972" evidence="1">
    <location>
        <begin position="1"/>
        <end position="185"/>
    </location>
</feature>
<dbReference type="EMBL" id="CBEP010000091">
    <property type="protein sequence ID" value="CDC04962.1"/>
    <property type="molecule type" value="Genomic_DNA"/>
</dbReference>
<evidence type="ECO:0000313" key="3">
    <source>
        <dbReference type="Proteomes" id="UP000018168"/>
    </source>
</evidence>
<dbReference type="Pfam" id="PF09314">
    <property type="entry name" value="DUF1972"/>
    <property type="match status" value="1"/>
</dbReference>
<protein>
    <recommendedName>
        <fullName evidence="1">DUF1972 domain-containing protein</fullName>
    </recommendedName>
</protein>
<gene>
    <name evidence="2" type="ORF">BN578_00494</name>
</gene>
<reference evidence="2" key="1">
    <citation type="submission" date="2012-11" db="EMBL/GenBank/DDBJ databases">
        <title>Dependencies among metagenomic species, viruses, plasmids and units of genetic variation.</title>
        <authorList>
            <person name="Nielsen H.B."/>
            <person name="Almeida M."/>
            <person name="Juncker A.S."/>
            <person name="Rasmussen S."/>
            <person name="Li J."/>
            <person name="Sunagawa S."/>
            <person name="Plichta D."/>
            <person name="Gautier L."/>
            <person name="Le Chatelier E."/>
            <person name="Peletier E."/>
            <person name="Bonde I."/>
            <person name="Nielsen T."/>
            <person name="Manichanh C."/>
            <person name="Arumugam M."/>
            <person name="Batto J."/>
            <person name="Santos M.B.Q.D."/>
            <person name="Blom N."/>
            <person name="Borruel N."/>
            <person name="Burgdorf K.S."/>
            <person name="Boumezbeur F."/>
            <person name="Casellas F."/>
            <person name="Dore J."/>
            <person name="Guarner F."/>
            <person name="Hansen T."/>
            <person name="Hildebrand F."/>
            <person name="Kaas R.S."/>
            <person name="Kennedy S."/>
            <person name="Kristiansen K."/>
            <person name="Kultima J.R."/>
            <person name="Leonard P."/>
            <person name="Levenez F."/>
            <person name="Lund O."/>
            <person name="Moumen B."/>
            <person name="Le Paslier D."/>
            <person name="Pons N."/>
            <person name="Pedersen O."/>
            <person name="Prifti E."/>
            <person name="Qin J."/>
            <person name="Raes J."/>
            <person name="Tap J."/>
            <person name="Tims S."/>
            <person name="Ussery D.W."/>
            <person name="Yamada T."/>
            <person name="MetaHit consortium"/>
            <person name="Renault P."/>
            <person name="Sicheritz-Ponten T."/>
            <person name="Bork P."/>
            <person name="Wang J."/>
            <person name="Brunak S."/>
            <person name="Ehrlich S.D."/>
        </authorList>
    </citation>
    <scope>NUCLEOTIDE SEQUENCE [LARGE SCALE GENOMIC DNA]</scope>
</reference>
<evidence type="ECO:0000313" key="2">
    <source>
        <dbReference type="EMBL" id="CDC04962.1"/>
    </source>
</evidence>
<comment type="caution">
    <text evidence="2">The sequence shown here is derived from an EMBL/GenBank/DDBJ whole genome shotgun (WGS) entry which is preliminary data.</text>
</comment>